<reference evidence="4 5" key="1">
    <citation type="submission" date="2015-01" db="EMBL/GenBank/DDBJ databases">
        <title>The Genome Sequence of Capronia semiimmersa CBS27337.</title>
        <authorList>
            <consortium name="The Broad Institute Genomics Platform"/>
            <person name="Cuomo C."/>
            <person name="de Hoog S."/>
            <person name="Gorbushina A."/>
            <person name="Stielow B."/>
            <person name="Teixiera M."/>
            <person name="Abouelleil A."/>
            <person name="Chapman S.B."/>
            <person name="Priest M."/>
            <person name="Young S.K."/>
            <person name="Wortman J."/>
            <person name="Nusbaum C."/>
            <person name="Birren B."/>
        </authorList>
    </citation>
    <scope>NUCLEOTIDE SEQUENCE [LARGE SCALE GENOMIC DNA]</scope>
    <source>
        <strain evidence="4 5">CBS 27337</strain>
    </source>
</reference>
<evidence type="ECO:0000259" key="3">
    <source>
        <dbReference type="PROSITE" id="PS00624"/>
    </source>
</evidence>
<dbReference type="InterPro" id="IPR007867">
    <property type="entry name" value="GMC_OxRtase_C"/>
</dbReference>
<name>A0A0D2CQI8_9EURO</name>
<feature type="binding site" evidence="2">
    <location>
        <position position="235"/>
    </location>
    <ligand>
        <name>FAD</name>
        <dbReference type="ChEBI" id="CHEBI:57692"/>
    </ligand>
</feature>
<protein>
    <recommendedName>
        <fullName evidence="3">Glucose-methanol-choline oxidoreductase N-terminal domain-containing protein</fullName>
    </recommendedName>
</protein>
<dbReference type="InterPro" id="IPR000172">
    <property type="entry name" value="GMC_OxRdtase_N"/>
</dbReference>
<feature type="binding site" evidence="2">
    <location>
        <begin position="104"/>
        <end position="107"/>
    </location>
    <ligand>
        <name>FAD</name>
        <dbReference type="ChEBI" id="CHEBI:57692"/>
    </ligand>
</feature>
<dbReference type="Pfam" id="PF00732">
    <property type="entry name" value="GMC_oxred_N"/>
    <property type="match status" value="1"/>
</dbReference>
<proteinExistence type="inferred from homology"/>
<dbReference type="PANTHER" id="PTHR11552">
    <property type="entry name" value="GLUCOSE-METHANOL-CHOLINE GMC OXIDOREDUCTASE"/>
    <property type="match status" value="1"/>
</dbReference>
<dbReference type="InterPro" id="IPR012132">
    <property type="entry name" value="GMC_OxRdtase"/>
</dbReference>
<keyword evidence="5" id="KW-1185">Reference proteome</keyword>
<evidence type="ECO:0000256" key="2">
    <source>
        <dbReference type="PIRSR" id="PIRSR000137-2"/>
    </source>
</evidence>
<feature type="binding site" evidence="2">
    <location>
        <begin position="545"/>
        <end position="546"/>
    </location>
    <ligand>
        <name>FAD</name>
        <dbReference type="ChEBI" id="CHEBI:57692"/>
    </ligand>
</feature>
<dbReference type="STRING" id="5601.A0A0D2CQI8"/>
<keyword evidence="2" id="KW-0274">FAD</keyword>
<evidence type="ECO:0000256" key="1">
    <source>
        <dbReference type="ARBA" id="ARBA00010790"/>
    </source>
</evidence>
<keyword evidence="2" id="KW-0285">Flavoprotein</keyword>
<dbReference type="Pfam" id="PF05199">
    <property type="entry name" value="GMC_oxred_C"/>
    <property type="match status" value="1"/>
</dbReference>
<dbReference type="PROSITE" id="PS00624">
    <property type="entry name" value="GMC_OXRED_2"/>
    <property type="match status" value="1"/>
</dbReference>
<evidence type="ECO:0000313" key="5">
    <source>
        <dbReference type="Proteomes" id="UP000054266"/>
    </source>
</evidence>
<dbReference type="SUPFAM" id="SSF54373">
    <property type="entry name" value="FAD-linked reductases, C-terminal domain"/>
    <property type="match status" value="1"/>
</dbReference>
<dbReference type="Gene3D" id="3.30.560.10">
    <property type="entry name" value="Glucose Oxidase, domain 3"/>
    <property type="match status" value="1"/>
</dbReference>
<dbReference type="EMBL" id="KN846959">
    <property type="protein sequence ID" value="KIW67396.1"/>
    <property type="molecule type" value="Genomic_DNA"/>
</dbReference>
<dbReference type="InterPro" id="IPR036188">
    <property type="entry name" value="FAD/NAD-bd_sf"/>
</dbReference>
<dbReference type="PIRSF" id="PIRSF000137">
    <property type="entry name" value="Alcohol_oxidase"/>
    <property type="match status" value="1"/>
</dbReference>
<comment type="cofactor">
    <cofactor evidence="2">
        <name>FAD</name>
        <dbReference type="ChEBI" id="CHEBI:57692"/>
    </cofactor>
</comment>
<dbReference type="GO" id="GO:0050660">
    <property type="term" value="F:flavin adenine dinucleotide binding"/>
    <property type="evidence" value="ECO:0007669"/>
    <property type="project" value="InterPro"/>
</dbReference>
<feature type="domain" description="Glucose-methanol-choline oxidoreductase N-terminal" evidence="3">
    <location>
        <begin position="285"/>
        <end position="299"/>
    </location>
</feature>
<evidence type="ECO:0000313" key="4">
    <source>
        <dbReference type="EMBL" id="KIW67396.1"/>
    </source>
</evidence>
<gene>
    <name evidence="4" type="ORF">PV04_06655</name>
</gene>
<dbReference type="PROSITE" id="PS51257">
    <property type="entry name" value="PROKAR_LIPOPROTEIN"/>
    <property type="match status" value="1"/>
</dbReference>
<dbReference type="SUPFAM" id="SSF51905">
    <property type="entry name" value="FAD/NAD(P)-binding domain"/>
    <property type="match status" value="1"/>
</dbReference>
<comment type="similarity">
    <text evidence="1">Belongs to the GMC oxidoreductase family.</text>
</comment>
<accession>A0A0D2CQI8</accession>
<dbReference type="GO" id="GO:0016614">
    <property type="term" value="F:oxidoreductase activity, acting on CH-OH group of donors"/>
    <property type="evidence" value="ECO:0007669"/>
    <property type="project" value="InterPro"/>
</dbReference>
<dbReference type="AlphaFoldDB" id="A0A0D2CQI8"/>
<sequence>MPLYTKLPADLLEVDVIVAGGGLAGCVVASRLAEADRNLSILLIEQGPNSYGMPEVVHPALYPRNLFPSSKITLFWQTQKSPQLLDRTPIVPSGGTLGGGSAINWMVYTRAQRSDYDSWKTPGWAADDLLPFLKKIETYHGKGDKDRHGFDGPVNISKGTYVCSRAEDAFVDAAAKLGYPEVKDLQNLDANDAIERYYRYVGPNGRRQDSAHRYLHPKLHGGDYPNLHVLVEKQVVKVLFDDNKRAVGVEYQTNPKYLPNPEFLSTAYTARRTVRARKLVVVSAGANATPGILERSGIGDAKILQGAGIPVLEDLPGVGSDYQDHHLSLWAYRTNLTPRETINGYQDGRFDIDEAIKTTDELLGTNAMDAQGKFRPTEADVEALGPEFKKAWDRDFKNVPDRPLMILALYCCYYGDHSVLPDDAEYVSMANWTAYPYSRGSIHVTGPAMSDPVDFNTGWLTDPGDVDIKKHIWAYKVSREMWRRMPIFRGELAASHPRFPVGSKAAVIEKADGPVVTDDAARIEYSAEDDKAIDQRIREILSTTWHSLGTCKMAPREKKGVVDGALNVYGVTALKLADLSVPPENVGANTGNTAFVVGEKAADIIIKELGLGGNTHQSQPQAQARL</sequence>
<dbReference type="Gene3D" id="3.50.50.60">
    <property type="entry name" value="FAD/NAD(P)-binding domain"/>
    <property type="match status" value="1"/>
</dbReference>
<dbReference type="PANTHER" id="PTHR11552:SF78">
    <property type="entry name" value="GLUCOSE-METHANOL-CHOLINE OXIDOREDUCTASE N-TERMINAL DOMAIN-CONTAINING PROTEIN"/>
    <property type="match status" value="1"/>
</dbReference>
<organism evidence="4 5">
    <name type="scientific">Phialophora macrospora</name>
    <dbReference type="NCBI Taxonomy" id="1851006"/>
    <lineage>
        <taxon>Eukaryota</taxon>
        <taxon>Fungi</taxon>
        <taxon>Dikarya</taxon>
        <taxon>Ascomycota</taxon>
        <taxon>Pezizomycotina</taxon>
        <taxon>Eurotiomycetes</taxon>
        <taxon>Chaetothyriomycetidae</taxon>
        <taxon>Chaetothyriales</taxon>
        <taxon>Herpotrichiellaceae</taxon>
        <taxon>Phialophora</taxon>
    </lineage>
</organism>
<dbReference type="Proteomes" id="UP000054266">
    <property type="component" value="Unassembled WGS sequence"/>
</dbReference>
<dbReference type="HOGENOM" id="CLU_002865_5_1_1"/>